<name>A0A183FDT8_HELPZ</name>
<organism evidence="2 3">
    <name type="scientific">Heligmosomoides polygyrus</name>
    <name type="common">Parasitic roundworm</name>
    <dbReference type="NCBI Taxonomy" id="6339"/>
    <lineage>
        <taxon>Eukaryota</taxon>
        <taxon>Metazoa</taxon>
        <taxon>Ecdysozoa</taxon>
        <taxon>Nematoda</taxon>
        <taxon>Chromadorea</taxon>
        <taxon>Rhabditida</taxon>
        <taxon>Rhabditina</taxon>
        <taxon>Rhabditomorpha</taxon>
        <taxon>Strongyloidea</taxon>
        <taxon>Heligmosomidae</taxon>
        <taxon>Heligmosomoides</taxon>
    </lineage>
</organism>
<accession>A0A183FDT8</accession>
<evidence type="ECO:0000313" key="2">
    <source>
        <dbReference type="Proteomes" id="UP000050761"/>
    </source>
</evidence>
<dbReference type="AlphaFoldDB" id="A0A183FDT8"/>
<accession>A0A3P8AJM1</accession>
<dbReference type="EMBL" id="UZAH01025316">
    <property type="protein sequence ID" value="VDO61285.1"/>
    <property type="molecule type" value="Genomic_DNA"/>
</dbReference>
<dbReference type="InterPro" id="IPR036850">
    <property type="entry name" value="NDK-like_dom_sf"/>
</dbReference>
<reference evidence="1 2" key="1">
    <citation type="submission" date="2018-11" db="EMBL/GenBank/DDBJ databases">
        <authorList>
            <consortium name="Pathogen Informatics"/>
        </authorList>
    </citation>
    <scope>NUCLEOTIDE SEQUENCE [LARGE SCALE GENOMIC DNA]</scope>
</reference>
<dbReference type="Proteomes" id="UP000050761">
    <property type="component" value="Unassembled WGS sequence"/>
</dbReference>
<protein>
    <submittedName>
        <fullName evidence="3">NDK domain-containing protein</fullName>
    </submittedName>
</protein>
<dbReference type="SUPFAM" id="SSF54919">
    <property type="entry name" value="Nucleoside diphosphate kinase, NDK"/>
    <property type="match status" value="1"/>
</dbReference>
<evidence type="ECO:0000313" key="1">
    <source>
        <dbReference type="EMBL" id="VDO61285.1"/>
    </source>
</evidence>
<dbReference type="WBParaSite" id="HPBE_0000445201-mRNA-1">
    <property type="protein sequence ID" value="HPBE_0000445201-mRNA-1"/>
    <property type="gene ID" value="HPBE_0000445201"/>
</dbReference>
<dbReference type="Gene3D" id="3.30.70.141">
    <property type="entry name" value="Nucleoside diphosphate kinase-like domain"/>
    <property type="match status" value="1"/>
</dbReference>
<evidence type="ECO:0000313" key="3">
    <source>
        <dbReference type="WBParaSite" id="HPBE_0000445201-mRNA-1"/>
    </source>
</evidence>
<dbReference type="OrthoDB" id="25346at2759"/>
<sequence length="64" mass="7183">MRVSGDVRRILGSSRLFPLPEEGQFSTLRQRYALSDVRNVAHASDADAAQRELALFEPLIIVSR</sequence>
<proteinExistence type="predicted"/>
<reference evidence="3" key="2">
    <citation type="submission" date="2019-09" db="UniProtKB">
        <authorList>
            <consortium name="WormBaseParasite"/>
        </authorList>
    </citation>
    <scope>IDENTIFICATION</scope>
</reference>
<gene>
    <name evidence="1" type="ORF">HPBE_LOCUS4453</name>
</gene>
<keyword evidence="2" id="KW-1185">Reference proteome</keyword>